<proteinExistence type="predicted"/>
<sequence>MRRVVLIVAAVLALQGVGAVLFAYSGLYNVAASAGHWPITRWFLHMAMESSVRTYSYLAPEPPPLDDPALVARGLGHYAGGCEPCHGAPGDKPTAISRGMVPVPPFLPSEVAKWSPEELFRLVKHGLKFTGMPAWLTQRRDDEIWAMVAFLEAMPGMPLAEYRARAEGEAVLPGGSAEETAYRVAALGDVGTPLVACARCHGFRGQGGGAGAFPRLAGQKADYLLQALRDYATGARPSGIMRAVAAELTDAERAKLAAFYAAQKVPPAPAGPAPAPELLARG</sequence>
<reference evidence="6" key="1">
    <citation type="submission" date="2019-03" db="EMBL/GenBank/DDBJ databases">
        <title>Afifella sp. nov., isolated from activated sludge.</title>
        <authorList>
            <person name="Li Q."/>
            <person name="Liu Y."/>
        </authorList>
    </citation>
    <scope>NUCLEOTIDE SEQUENCE</scope>
    <source>
        <strain evidence="6">L72</strain>
    </source>
</reference>
<evidence type="ECO:0000256" key="4">
    <source>
        <dbReference type="PROSITE-ProRule" id="PRU00433"/>
    </source>
</evidence>
<dbReference type="AlphaFoldDB" id="A0A964WUD9"/>
<dbReference type="InterPro" id="IPR050597">
    <property type="entry name" value="Cytochrome_c_Oxidase_Subunit"/>
</dbReference>
<accession>A0A964WUD9</accession>
<organism evidence="6 7">
    <name type="scientific">Propylenella binzhouense</name>
    <dbReference type="NCBI Taxonomy" id="2555902"/>
    <lineage>
        <taxon>Bacteria</taxon>
        <taxon>Pseudomonadati</taxon>
        <taxon>Pseudomonadota</taxon>
        <taxon>Alphaproteobacteria</taxon>
        <taxon>Hyphomicrobiales</taxon>
        <taxon>Propylenellaceae</taxon>
        <taxon>Propylenella</taxon>
    </lineage>
</organism>
<dbReference type="Pfam" id="PF13442">
    <property type="entry name" value="Cytochrome_CBB3"/>
    <property type="match status" value="2"/>
</dbReference>
<dbReference type="PROSITE" id="PS51007">
    <property type="entry name" value="CYTC"/>
    <property type="match status" value="2"/>
</dbReference>
<dbReference type="Gene3D" id="1.10.760.10">
    <property type="entry name" value="Cytochrome c-like domain"/>
    <property type="match status" value="2"/>
</dbReference>
<evidence type="ECO:0000256" key="2">
    <source>
        <dbReference type="ARBA" id="ARBA00022723"/>
    </source>
</evidence>
<dbReference type="OrthoDB" id="9773456at2"/>
<dbReference type="InterPro" id="IPR009056">
    <property type="entry name" value="Cyt_c-like_dom"/>
</dbReference>
<dbReference type="PANTHER" id="PTHR33751">
    <property type="entry name" value="CBB3-TYPE CYTOCHROME C OXIDASE SUBUNIT FIXP"/>
    <property type="match status" value="1"/>
</dbReference>
<dbReference type="GO" id="GO:0046872">
    <property type="term" value="F:metal ion binding"/>
    <property type="evidence" value="ECO:0007669"/>
    <property type="project" value="UniProtKB-KW"/>
</dbReference>
<dbReference type="PANTHER" id="PTHR33751:SF1">
    <property type="entry name" value="CBB3-TYPE CYTOCHROME C OXIDASE SUBUNIT FIXP"/>
    <property type="match status" value="1"/>
</dbReference>
<keyword evidence="1 4" id="KW-0349">Heme</keyword>
<dbReference type="GO" id="GO:0009055">
    <property type="term" value="F:electron transfer activity"/>
    <property type="evidence" value="ECO:0007669"/>
    <property type="project" value="InterPro"/>
</dbReference>
<evidence type="ECO:0000256" key="1">
    <source>
        <dbReference type="ARBA" id="ARBA00022617"/>
    </source>
</evidence>
<feature type="domain" description="Cytochrome c" evidence="5">
    <location>
        <begin position="69"/>
        <end position="155"/>
    </location>
</feature>
<evidence type="ECO:0000256" key="3">
    <source>
        <dbReference type="ARBA" id="ARBA00023004"/>
    </source>
</evidence>
<comment type="caution">
    <text evidence="6">The sequence shown here is derived from an EMBL/GenBank/DDBJ whole genome shotgun (WGS) entry which is preliminary data.</text>
</comment>
<evidence type="ECO:0000313" key="7">
    <source>
        <dbReference type="Proteomes" id="UP000773614"/>
    </source>
</evidence>
<dbReference type="RefSeq" id="WP_161141279.1">
    <property type="nucleotide sequence ID" value="NZ_SPKJ01000053.1"/>
</dbReference>
<feature type="domain" description="Cytochrome c" evidence="5">
    <location>
        <begin position="163"/>
        <end position="264"/>
    </location>
</feature>
<gene>
    <name evidence="6" type="ORF">E4O86_14555</name>
</gene>
<dbReference type="Proteomes" id="UP000773614">
    <property type="component" value="Unassembled WGS sequence"/>
</dbReference>
<dbReference type="EMBL" id="SPKJ01000053">
    <property type="protein sequence ID" value="MYZ48933.1"/>
    <property type="molecule type" value="Genomic_DNA"/>
</dbReference>
<dbReference type="GO" id="GO:0020037">
    <property type="term" value="F:heme binding"/>
    <property type="evidence" value="ECO:0007669"/>
    <property type="project" value="InterPro"/>
</dbReference>
<dbReference type="SUPFAM" id="SSF46626">
    <property type="entry name" value="Cytochrome c"/>
    <property type="match status" value="2"/>
</dbReference>
<keyword evidence="3 4" id="KW-0408">Iron</keyword>
<dbReference type="InterPro" id="IPR036909">
    <property type="entry name" value="Cyt_c-like_dom_sf"/>
</dbReference>
<evidence type="ECO:0000259" key="5">
    <source>
        <dbReference type="PROSITE" id="PS51007"/>
    </source>
</evidence>
<feature type="non-terminal residue" evidence="6">
    <location>
        <position position="282"/>
    </location>
</feature>
<keyword evidence="7" id="KW-1185">Reference proteome</keyword>
<name>A0A964WUD9_9HYPH</name>
<evidence type="ECO:0000313" key="6">
    <source>
        <dbReference type="EMBL" id="MYZ48933.1"/>
    </source>
</evidence>
<keyword evidence="2 4" id="KW-0479">Metal-binding</keyword>
<protein>
    <submittedName>
        <fullName evidence="6">Cytochrome C</fullName>
    </submittedName>
</protein>